<gene>
    <name evidence="2" type="ORF">Pph01_17360</name>
</gene>
<dbReference type="AlphaFoldDB" id="A0A8J3U1B4"/>
<dbReference type="Proteomes" id="UP000622547">
    <property type="component" value="Unassembled WGS sequence"/>
</dbReference>
<protein>
    <submittedName>
        <fullName evidence="2">Uncharacterized protein</fullName>
    </submittedName>
</protein>
<feature type="region of interest" description="Disordered" evidence="1">
    <location>
        <begin position="1"/>
        <end position="74"/>
    </location>
</feature>
<name>A0A8J3U1B4_9ACTN</name>
<keyword evidence="3" id="KW-1185">Reference proteome</keyword>
<comment type="caution">
    <text evidence="2">The sequence shown here is derived from an EMBL/GenBank/DDBJ whole genome shotgun (WGS) entry which is preliminary data.</text>
</comment>
<accession>A0A8J3U1B4</accession>
<proteinExistence type="predicted"/>
<sequence>MDTIGQSAGRRPPGQGPDVAPAVPQTGDDVPPDVAGRTDHQKTRHEHPLKVADRRPRVAGARNPGGNLREEART</sequence>
<feature type="compositionally biased region" description="Basic and acidic residues" evidence="1">
    <location>
        <begin position="36"/>
        <end position="56"/>
    </location>
</feature>
<evidence type="ECO:0000313" key="2">
    <source>
        <dbReference type="EMBL" id="GII36733.1"/>
    </source>
</evidence>
<reference evidence="2 3" key="1">
    <citation type="submission" date="2021-01" db="EMBL/GenBank/DDBJ databases">
        <title>Whole genome shotgun sequence of Planotetraspora phitsanulokensis NBRC 104273.</title>
        <authorList>
            <person name="Komaki H."/>
            <person name="Tamura T."/>
        </authorList>
    </citation>
    <scope>NUCLEOTIDE SEQUENCE [LARGE SCALE GENOMIC DNA]</scope>
    <source>
        <strain evidence="2 3">NBRC 104273</strain>
    </source>
</reference>
<dbReference type="EMBL" id="BOOP01000006">
    <property type="protein sequence ID" value="GII36733.1"/>
    <property type="molecule type" value="Genomic_DNA"/>
</dbReference>
<organism evidence="2 3">
    <name type="scientific">Planotetraspora phitsanulokensis</name>
    <dbReference type="NCBI Taxonomy" id="575192"/>
    <lineage>
        <taxon>Bacteria</taxon>
        <taxon>Bacillati</taxon>
        <taxon>Actinomycetota</taxon>
        <taxon>Actinomycetes</taxon>
        <taxon>Streptosporangiales</taxon>
        <taxon>Streptosporangiaceae</taxon>
        <taxon>Planotetraspora</taxon>
    </lineage>
</organism>
<evidence type="ECO:0000313" key="3">
    <source>
        <dbReference type="Proteomes" id="UP000622547"/>
    </source>
</evidence>
<evidence type="ECO:0000256" key="1">
    <source>
        <dbReference type="SAM" id="MobiDB-lite"/>
    </source>
</evidence>